<dbReference type="Pfam" id="PF01027">
    <property type="entry name" value="Bax1-I"/>
    <property type="match status" value="1"/>
</dbReference>
<proteinExistence type="predicted"/>
<keyword evidence="3 5" id="KW-1133">Transmembrane helix</keyword>
<evidence type="ECO:0000256" key="2">
    <source>
        <dbReference type="ARBA" id="ARBA00022692"/>
    </source>
</evidence>
<name>A0ABM7NRW1_9VIRU</name>
<dbReference type="Proteomes" id="UP001321479">
    <property type="component" value="Segment"/>
</dbReference>
<feature type="transmembrane region" description="Helical" evidence="5">
    <location>
        <begin position="12"/>
        <end position="32"/>
    </location>
</feature>
<feature type="transmembrane region" description="Helical" evidence="5">
    <location>
        <begin position="82"/>
        <end position="103"/>
    </location>
</feature>
<feature type="transmembrane region" description="Helical" evidence="5">
    <location>
        <begin position="137"/>
        <end position="158"/>
    </location>
</feature>
<keyword evidence="2 5" id="KW-0812">Transmembrane</keyword>
<keyword evidence="7" id="KW-1185">Reference proteome</keyword>
<comment type="subcellular location">
    <subcellularLocation>
        <location evidence="1">Membrane</location>
        <topology evidence="1">Multi-pass membrane protein</topology>
    </subcellularLocation>
</comment>
<accession>A0ABM7NRW1</accession>
<sequence length="200" mass="22659">MTVLNEVVWKTYILLAASIICYLIGAHIPLISNPIINIVTLISILILVIYIKHYLLLFCFALNLGFIHNLMFEIIFQMNPNIIIITLGSTFLTFGGLSLIAFNVKTNNVNIFVIYGVLYTSLSTILWLTILNIFLEIELLSLLITYVSIVIFSLYTIIDTYKMIHSPNSNPVDHALSLFLNFINLFVDIVKIISGKSQKK</sequence>
<evidence type="ECO:0000256" key="4">
    <source>
        <dbReference type="ARBA" id="ARBA00023136"/>
    </source>
</evidence>
<evidence type="ECO:0000256" key="3">
    <source>
        <dbReference type="ARBA" id="ARBA00022989"/>
    </source>
</evidence>
<protein>
    <submittedName>
        <fullName evidence="6">BAx inhibitor (BI)-1/yccA-like protein family</fullName>
    </submittedName>
</protein>
<dbReference type="InterPro" id="IPR006214">
    <property type="entry name" value="Bax_inhibitor_1-related"/>
</dbReference>
<keyword evidence="4 5" id="KW-0472">Membrane</keyword>
<evidence type="ECO:0000313" key="6">
    <source>
        <dbReference type="EMBL" id="BCS82902.1"/>
    </source>
</evidence>
<organism evidence="6 7">
    <name type="scientific">Cotonvirus japonicus</name>
    <dbReference type="NCBI Taxonomy" id="2811091"/>
    <lineage>
        <taxon>Viruses</taxon>
        <taxon>Varidnaviria</taxon>
        <taxon>Bamfordvirae</taxon>
        <taxon>Nucleocytoviricota</taxon>
        <taxon>Megaviricetes</taxon>
        <taxon>Imitervirales</taxon>
        <taxon>Mimiviridae</taxon>
        <taxon>Megamimivirinae</taxon>
        <taxon>Cotonvirus</taxon>
        <taxon>Cotonvirus japonicum</taxon>
    </lineage>
</organism>
<dbReference type="EMBL" id="AP024483">
    <property type="protein sequence ID" value="BCS82902.1"/>
    <property type="molecule type" value="Genomic_DNA"/>
</dbReference>
<dbReference type="PANTHER" id="PTHR23291:SF50">
    <property type="entry name" value="PROTEIN LIFEGUARD 4"/>
    <property type="match status" value="1"/>
</dbReference>
<reference evidence="6 7" key="1">
    <citation type="submission" date="2021-02" db="EMBL/GenBank/DDBJ databases">
        <title>Cotonvirus japonicus, which uses Golgi apparatus of host cells for its virion factory, phylogenetically links tailed tupanvirus and icosahedral mimivirus.</title>
        <authorList>
            <person name="Takahashi H."/>
            <person name="Fukaya S."/>
            <person name="Song C."/>
            <person name="Murata K."/>
            <person name="Takemura M."/>
        </authorList>
    </citation>
    <scope>NUCLEOTIDE SEQUENCE [LARGE SCALE GENOMIC DNA]</scope>
</reference>
<dbReference type="GeneID" id="80558107"/>
<evidence type="ECO:0000256" key="5">
    <source>
        <dbReference type="SAM" id="Phobius"/>
    </source>
</evidence>
<evidence type="ECO:0000313" key="7">
    <source>
        <dbReference type="Proteomes" id="UP001321479"/>
    </source>
</evidence>
<feature type="transmembrane region" description="Helical" evidence="5">
    <location>
        <begin position="178"/>
        <end position="194"/>
    </location>
</feature>
<feature type="transmembrane region" description="Helical" evidence="5">
    <location>
        <begin position="38"/>
        <end position="62"/>
    </location>
</feature>
<dbReference type="RefSeq" id="YP_010841510.1">
    <property type="nucleotide sequence ID" value="NC_079139.1"/>
</dbReference>
<feature type="transmembrane region" description="Helical" evidence="5">
    <location>
        <begin position="109"/>
        <end position="130"/>
    </location>
</feature>
<dbReference type="PANTHER" id="PTHR23291">
    <property type="entry name" value="BAX INHIBITOR-RELATED"/>
    <property type="match status" value="1"/>
</dbReference>
<evidence type="ECO:0000256" key="1">
    <source>
        <dbReference type="ARBA" id="ARBA00004141"/>
    </source>
</evidence>